<dbReference type="GO" id="GO:0006508">
    <property type="term" value="P:proteolysis"/>
    <property type="evidence" value="ECO:0007669"/>
    <property type="project" value="UniProtKB-KW"/>
</dbReference>
<dbReference type="InterPro" id="IPR001461">
    <property type="entry name" value="Aspartic_peptidase_A1"/>
</dbReference>
<gene>
    <name evidence="4" type="ORF">DdX_02621</name>
</gene>
<dbReference type="PANTHER" id="PTHR47966">
    <property type="entry name" value="BETA-SITE APP-CLEAVING ENZYME, ISOFORM A-RELATED"/>
    <property type="match status" value="1"/>
</dbReference>
<dbReference type="Pfam" id="PF00026">
    <property type="entry name" value="Asp"/>
    <property type="match status" value="1"/>
</dbReference>
<sequence>MTLIDFIPQNSNRRSDADKRKIMTDAIEENISGFKLYCIQRNAGSPNSRNRIIRDYFDLEYIANIMIGTPEQSFLVAIDNGSTNLWVTDVGCNETGACNDKCGQDEMYCAEKCDKFCCRGNLNASESICARKQKFNSNASSTCCTDGRSFDIEYGYGFAEGFLGSDTVRFGGVGTNQLIISSITFGQVTALSSDWVDDSADGLLGLAYTSIAVDGVTPPLVNAVNQGLVDKPMFTVFLNTEGAALRKEGGGVFTWGGLDTVNCGQVIDYVNLTSESFYEFAIEGVHVGTKYKH</sequence>
<dbReference type="AlphaFoldDB" id="A0AAD4NHY8"/>
<dbReference type="Gene3D" id="2.40.70.10">
    <property type="entry name" value="Acid Proteases"/>
    <property type="match status" value="1"/>
</dbReference>
<keyword evidence="2" id="KW-1015">Disulfide bond</keyword>
<evidence type="ECO:0000256" key="2">
    <source>
        <dbReference type="PIRSR" id="PIRSR601461-2"/>
    </source>
</evidence>
<proteinExistence type="inferred from homology"/>
<evidence type="ECO:0000259" key="3">
    <source>
        <dbReference type="PROSITE" id="PS51767"/>
    </source>
</evidence>
<keyword evidence="4" id="KW-0645">Protease</keyword>
<name>A0AAD4NHY8_9BILA</name>
<evidence type="ECO:0000313" key="4">
    <source>
        <dbReference type="EMBL" id="KAI1725932.1"/>
    </source>
</evidence>
<comment type="caution">
    <text evidence="4">The sequence shown here is derived from an EMBL/GenBank/DDBJ whole genome shotgun (WGS) entry which is preliminary data.</text>
</comment>
<evidence type="ECO:0000256" key="1">
    <source>
        <dbReference type="ARBA" id="ARBA00007447"/>
    </source>
</evidence>
<feature type="disulfide bond" evidence="2">
    <location>
        <begin position="92"/>
        <end position="129"/>
    </location>
</feature>
<evidence type="ECO:0000313" key="5">
    <source>
        <dbReference type="Proteomes" id="UP001201812"/>
    </source>
</evidence>
<comment type="similarity">
    <text evidence="1">Belongs to the peptidase A1 family.</text>
</comment>
<dbReference type="SUPFAM" id="SSF50630">
    <property type="entry name" value="Acid proteases"/>
    <property type="match status" value="1"/>
</dbReference>
<dbReference type="CDD" id="cd05471">
    <property type="entry name" value="pepsin_like"/>
    <property type="match status" value="1"/>
</dbReference>
<dbReference type="InterPro" id="IPR033121">
    <property type="entry name" value="PEPTIDASE_A1"/>
</dbReference>
<dbReference type="EMBL" id="JAKKPZ010000002">
    <property type="protein sequence ID" value="KAI1725932.1"/>
    <property type="molecule type" value="Genomic_DNA"/>
</dbReference>
<keyword evidence="5" id="KW-1185">Reference proteome</keyword>
<protein>
    <submittedName>
        <fullName evidence="4">Eukaryotic aspartyl protease domain-containing protein</fullName>
    </submittedName>
</protein>
<dbReference type="PRINTS" id="PR00792">
    <property type="entry name" value="PEPSIN"/>
</dbReference>
<accession>A0AAD4NHY8</accession>
<dbReference type="PROSITE" id="PS51767">
    <property type="entry name" value="PEPTIDASE_A1"/>
    <property type="match status" value="1"/>
</dbReference>
<dbReference type="PANTHER" id="PTHR47966:SF45">
    <property type="entry name" value="PEPTIDASE A1 DOMAIN-CONTAINING PROTEIN"/>
    <property type="match status" value="1"/>
</dbReference>
<dbReference type="GO" id="GO:0005764">
    <property type="term" value="C:lysosome"/>
    <property type="evidence" value="ECO:0007669"/>
    <property type="project" value="TreeGrafter"/>
</dbReference>
<keyword evidence="4" id="KW-0378">Hydrolase</keyword>
<dbReference type="InterPro" id="IPR021109">
    <property type="entry name" value="Peptidase_aspartic_dom_sf"/>
</dbReference>
<organism evidence="4 5">
    <name type="scientific">Ditylenchus destructor</name>
    <dbReference type="NCBI Taxonomy" id="166010"/>
    <lineage>
        <taxon>Eukaryota</taxon>
        <taxon>Metazoa</taxon>
        <taxon>Ecdysozoa</taxon>
        <taxon>Nematoda</taxon>
        <taxon>Chromadorea</taxon>
        <taxon>Rhabditida</taxon>
        <taxon>Tylenchina</taxon>
        <taxon>Tylenchomorpha</taxon>
        <taxon>Sphaerularioidea</taxon>
        <taxon>Anguinidae</taxon>
        <taxon>Anguininae</taxon>
        <taxon>Ditylenchus</taxon>
    </lineage>
</organism>
<reference evidence="4" key="1">
    <citation type="submission" date="2022-01" db="EMBL/GenBank/DDBJ databases">
        <title>Genome Sequence Resource for Two Populations of Ditylenchus destructor, the Migratory Endoparasitic Phytonematode.</title>
        <authorList>
            <person name="Zhang H."/>
            <person name="Lin R."/>
            <person name="Xie B."/>
        </authorList>
    </citation>
    <scope>NUCLEOTIDE SEQUENCE</scope>
    <source>
        <strain evidence="4">BazhouSP</strain>
    </source>
</reference>
<feature type="domain" description="Peptidase A1" evidence="3">
    <location>
        <begin position="61"/>
        <end position="293"/>
    </location>
</feature>
<dbReference type="InterPro" id="IPR034164">
    <property type="entry name" value="Pepsin-like_dom"/>
</dbReference>
<dbReference type="GO" id="GO:0004190">
    <property type="term" value="F:aspartic-type endopeptidase activity"/>
    <property type="evidence" value="ECO:0007669"/>
    <property type="project" value="InterPro"/>
</dbReference>
<dbReference type="Proteomes" id="UP001201812">
    <property type="component" value="Unassembled WGS sequence"/>
</dbReference>